<dbReference type="Proteomes" id="UP001044222">
    <property type="component" value="Chromosome 8"/>
</dbReference>
<dbReference type="AlphaFoldDB" id="A0A9D3MA51"/>
<organism evidence="1 2">
    <name type="scientific">Anguilla anguilla</name>
    <name type="common">European freshwater eel</name>
    <name type="synonym">Muraena anguilla</name>
    <dbReference type="NCBI Taxonomy" id="7936"/>
    <lineage>
        <taxon>Eukaryota</taxon>
        <taxon>Metazoa</taxon>
        <taxon>Chordata</taxon>
        <taxon>Craniata</taxon>
        <taxon>Vertebrata</taxon>
        <taxon>Euteleostomi</taxon>
        <taxon>Actinopterygii</taxon>
        <taxon>Neopterygii</taxon>
        <taxon>Teleostei</taxon>
        <taxon>Anguilliformes</taxon>
        <taxon>Anguillidae</taxon>
        <taxon>Anguilla</taxon>
    </lineage>
</organism>
<dbReference type="EMBL" id="JAFIRN010000008">
    <property type="protein sequence ID" value="KAG5844431.1"/>
    <property type="molecule type" value="Genomic_DNA"/>
</dbReference>
<gene>
    <name evidence="1" type="ORF">ANANG_G00162450</name>
</gene>
<evidence type="ECO:0000313" key="2">
    <source>
        <dbReference type="Proteomes" id="UP001044222"/>
    </source>
</evidence>
<sequence>MCWVLPIPNPHLLDQTPARYVNGAGCGRGCASGSDCGGQVSAFGTPAVRCLRRVRHLLERGPPQSQPDWSHRPPVFWCCYRSVQAICLPLTFGEPGVTCSAGVLWQLTSHGLTDYLQGFLYGPFPKKING</sequence>
<evidence type="ECO:0000313" key="1">
    <source>
        <dbReference type="EMBL" id="KAG5844431.1"/>
    </source>
</evidence>
<reference evidence="1" key="1">
    <citation type="submission" date="2021-01" db="EMBL/GenBank/DDBJ databases">
        <title>A chromosome-scale assembly of European eel, Anguilla anguilla.</title>
        <authorList>
            <person name="Henkel C."/>
            <person name="Jong-Raadsen S.A."/>
            <person name="Dufour S."/>
            <person name="Weltzien F.-A."/>
            <person name="Palstra A.P."/>
            <person name="Pelster B."/>
            <person name="Spaink H.P."/>
            <person name="Van Den Thillart G.E."/>
            <person name="Jansen H."/>
            <person name="Zahm M."/>
            <person name="Klopp C."/>
            <person name="Cedric C."/>
            <person name="Louis A."/>
            <person name="Berthelot C."/>
            <person name="Parey E."/>
            <person name="Roest Crollius H."/>
            <person name="Montfort J."/>
            <person name="Robinson-Rechavi M."/>
            <person name="Bucao C."/>
            <person name="Bouchez O."/>
            <person name="Gislard M."/>
            <person name="Lluch J."/>
            <person name="Milhes M."/>
            <person name="Lampietro C."/>
            <person name="Lopez Roques C."/>
            <person name="Donnadieu C."/>
            <person name="Braasch I."/>
            <person name="Desvignes T."/>
            <person name="Postlethwait J."/>
            <person name="Bobe J."/>
            <person name="Guiguen Y."/>
            <person name="Dirks R."/>
        </authorList>
    </citation>
    <scope>NUCLEOTIDE SEQUENCE</scope>
    <source>
        <strain evidence="1">Tag_6206</strain>
        <tissue evidence="1">Liver</tissue>
    </source>
</reference>
<name>A0A9D3MA51_ANGAN</name>
<comment type="caution">
    <text evidence="1">The sequence shown here is derived from an EMBL/GenBank/DDBJ whole genome shotgun (WGS) entry which is preliminary data.</text>
</comment>
<keyword evidence="2" id="KW-1185">Reference proteome</keyword>
<accession>A0A9D3MA51</accession>
<proteinExistence type="predicted"/>
<protein>
    <submittedName>
        <fullName evidence="1">Uncharacterized protein</fullName>
    </submittedName>
</protein>